<keyword evidence="1" id="KW-0175">Coiled coil</keyword>
<dbReference type="AlphaFoldDB" id="A0A8X6H3L4"/>
<dbReference type="EMBL" id="BMAO01022009">
    <property type="protein sequence ID" value="GFQ79089.1"/>
    <property type="molecule type" value="Genomic_DNA"/>
</dbReference>
<evidence type="ECO:0000256" key="2">
    <source>
        <dbReference type="SAM" id="MobiDB-lite"/>
    </source>
</evidence>
<dbReference type="OrthoDB" id="10259713at2759"/>
<dbReference type="Proteomes" id="UP000887116">
    <property type="component" value="Unassembled WGS sequence"/>
</dbReference>
<organism evidence="3 4">
    <name type="scientific">Trichonephila clavata</name>
    <name type="common">Joro spider</name>
    <name type="synonym">Nephila clavata</name>
    <dbReference type="NCBI Taxonomy" id="2740835"/>
    <lineage>
        <taxon>Eukaryota</taxon>
        <taxon>Metazoa</taxon>
        <taxon>Ecdysozoa</taxon>
        <taxon>Arthropoda</taxon>
        <taxon>Chelicerata</taxon>
        <taxon>Arachnida</taxon>
        <taxon>Araneae</taxon>
        <taxon>Araneomorphae</taxon>
        <taxon>Entelegynae</taxon>
        <taxon>Araneoidea</taxon>
        <taxon>Nephilidae</taxon>
        <taxon>Trichonephila</taxon>
    </lineage>
</organism>
<feature type="coiled-coil region" evidence="1">
    <location>
        <begin position="344"/>
        <end position="371"/>
    </location>
</feature>
<gene>
    <name evidence="3" type="primary">AVEN_235856_1</name>
    <name evidence="3" type="ORF">TNCT_731291</name>
</gene>
<proteinExistence type="predicted"/>
<evidence type="ECO:0000313" key="3">
    <source>
        <dbReference type="EMBL" id="GFQ79089.1"/>
    </source>
</evidence>
<feature type="region of interest" description="Disordered" evidence="2">
    <location>
        <begin position="1"/>
        <end position="22"/>
    </location>
</feature>
<reference evidence="3" key="1">
    <citation type="submission" date="2020-07" db="EMBL/GenBank/DDBJ databases">
        <title>Multicomponent nature underlies the extraordinary mechanical properties of spider dragline silk.</title>
        <authorList>
            <person name="Kono N."/>
            <person name="Nakamura H."/>
            <person name="Mori M."/>
            <person name="Yoshida Y."/>
            <person name="Ohtoshi R."/>
            <person name="Malay A.D."/>
            <person name="Moran D.A.P."/>
            <person name="Tomita M."/>
            <person name="Numata K."/>
            <person name="Arakawa K."/>
        </authorList>
    </citation>
    <scope>NUCLEOTIDE SEQUENCE</scope>
</reference>
<protein>
    <recommendedName>
        <fullName evidence="5">DUF4201 domain-containing protein</fullName>
    </recommendedName>
</protein>
<name>A0A8X6H3L4_TRICU</name>
<feature type="coiled-coil region" evidence="1">
    <location>
        <begin position="277"/>
        <end position="304"/>
    </location>
</feature>
<sequence length="386" mass="45280">MEEVKVQSSSGSNSNTVEDETSVTNLNEKIDCHTLDQLKHCGGYDESKLFQYLEEFPEEVLSPLLKEINEANNILTMENSMYDFILKEDEIVQNALEMLEMDAGSENAEDIYEPLSYAAKCYFANKRLKALEKDLEQKRTISLIEIQNLEFQLESVNISLKALKESQETFYKNVQFGGRHPVTKKVILQKVARFFDESIKNKMAMTNRYKIQIKSDIMERNKLFSQIKDQEKRLASLDLMKFNEVKFQYEKSCKSLVQFKEQLAKCKSKHSFLVQSIAELKRTLEKEDSEIQQIQATLNKKETMKNIMIAEKIRTDQKVKELNAAMRRIRLDPRRHDLPEVSEYALVKRENENLKKNIKKWQKKVVIAEQAKMMYVSSLKKRQKQR</sequence>
<comment type="caution">
    <text evidence="3">The sequence shown here is derived from an EMBL/GenBank/DDBJ whole genome shotgun (WGS) entry which is preliminary data.</text>
</comment>
<evidence type="ECO:0000256" key="1">
    <source>
        <dbReference type="SAM" id="Coils"/>
    </source>
</evidence>
<keyword evidence="4" id="KW-1185">Reference proteome</keyword>
<accession>A0A8X6H3L4</accession>
<evidence type="ECO:0000313" key="4">
    <source>
        <dbReference type="Proteomes" id="UP000887116"/>
    </source>
</evidence>
<evidence type="ECO:0008006" key="5">
    <source>
        <dbReference type="Google" id="ProtNLM"/>
    </source>
</evidence>